<dbReference type="OrthoDB" id="9799672at2"/>
<keyword evidence="2 4" id="KW-0808">Transferase</keyword>
<dbReference type="STRING" id="385682.SAMN05444380_12739"/>
<dbReference type="GO" id="GO:0008171">
    <property type="term" value="F:O-methyltransferase activity"/>
    <property type="evidence" value="ECO:0007669"/>
    <property type="project" value="InterPro"/>
</dbReference>
<dbReference type="AlphaFoldDB" id="A0A1I2FBC4"/>
<name>A0A1I2FBC4_9BACT</name>
<dbReference type="InterPro" id="IPR050362">
    <property type="entry name" value="Cation-dep_OMT"/>
</dbReference>
<dbReference type="GO" id="GO:0032259">
    <property type="term" value="P:methylation"/>
    <property type="evidence" value="ECO:0007669"/>
    <property type="project" value="UniProtKB-KW"/>
</dbReference>
<proteinExistence type="predicted"/>
<dbReference type="Pfam" id="PF01596">
    <property type="entry name" value="Methyltransf_3"/>
    <property type="match status" value="1"/>
</dbReference>
<dbReference type="InterPro" id="IPR002935">
    <property type="entry name" value="SAM_O-MeTrfase"/>
</dbReference>
<dbReference type="SUPFAM" id="SSF53335">
    <property type="entry name" value="S-adenosyl-L-methionine-dependent methyltransferases"/>
    <property type="match status" value="1"/>
</dbReference>
<protein>
    <submittedName>
        <fullName evidence="4">Predicted O-methyltransferase YrrM</fullName>
    </submittedName>
</protein>
<dbReference type="PANTHER" id="PTHR10509">
    <property type="entry name" value="O-METHYLTRANSFERASE-RELATED"/>
    <property type="match status" value="1"/>
</dbReference>
<evidence type="ECO:0000256" key="1">
    <source>
        <dbReference type="ARBA" id="ARBA00022603"/>
    </source>
</evidence>
<dbReference type="eggNOG" id="COG4122">
    <property type="taxonomic scope" value="Bacteria"/>
</dbReference>
<evidence type="ECO:0000313" key="4">
    <source>
        <dbReference type="EMBL" id="SFF02323.1"/>
    </source>
</evidence>
<dbReference type="InterPro" id="IPR029063">
    <property type="entry name" value="SAM-dependent_MTases_sf"/>
</dbReference>
<accession>A0A1I2FBC4</accession>
<dbReference type="EMBL" id="FONA01000027">
    <property type="protein sequence ID" value="SFF02323.1"/>
    <property type="molecule type" value="Genomic_DNA"/>
</dbReference>
<keyword evidence="5" id="KW-1185">Reference proteome</keyword>
<evidence type="ECO:0000256" key="2">
    <source>
        <dbReference type="ARBA" id="ARBA00022679"/>
    </source>
</evidence>
<dbReference type="Proteomes" id="UP000181976">
    <property type="component" value="Unassembled WGS sequence"/>
</dbReference>
<evidence type="ECO:0000313" key="5">
    <source>
        <dbReference type="Proteomes" id="UP000181976"/>
    </source>
</evidence>
<evidence type="ECO:0000256" key="3">
    <source>
        <dbReference type="ARBA" id="ARBA00022691"/>
    </source>
</evidence>
<dbReference type="RefSeq" id="WP_010527749.1">
    <property type="nucleotide sequence ID" value="NZ_AFSL01000061.1"/>
</dbReference>
<organism evidence="4 5">
    <name type="scientific">Thermophagus xiamenensis</name>
    <dbReference type="NCBI Taxonomy" id="385682"/>
    <lineage>
        <taxon>Bacteria</taxon>
        <taxon>Pseudomonadati</taxon>
        <taxon>Bacteroidota</taxon>
        <taxon>Bacteroidia</taxon>
        <taxon>Marinilabiliales</taxon>
        <taxon>Marinilabiliaceae</taxon>
        <taxon>Thermophagus</taxon>
    </lineage>
</organism>
<dbReference type="PROSITE" id="PS51682">
    <property type="entry name" value="SAM_OMT_I"/>
    <property type="match status" value="1"/>
</dbReference>
<dbReference type="Gene3D" id="3.40.50.150">
    <property type="entry name" value="Vaccinia Virus protein VP39"/>
    <property type="match status" value="1"/>
</dbReference>
<dbReference type="PANTHER" id="PTHR10509:SF14">
    <property type="entry name" value="CAFFEOYL-COA O-METHYLTRANSFERASE 3-RELATED"/>
    <property type="match status" value="1"/>
</dbReference>
<dbReference type="CDD" id="cd02440">
    <property type="entry name" value="AdoMet_MTases"/>
    <property type="match status" value="1"/>
</dbReference>
<dbReference type="InParanoid" id="A0A1I2FBC4"/>
<keyword evidence="3" id="KW-0949">S-adenosyl-L-methionine</keyword>
<sequence length="221" mass="25336">MSSHTHITGNPNKDLELYIETHTSPEDELLYELRRQTHLKVLRPRMVSGQVQGQLLTMLCRMIQPKTVLEIGTFTGYSAICMARGMGSAAHLHTIERDDELETFIRQYICKAGLQNRIHLHIGDALNIIKTLNASFDLVFIDGDKREYPEYYKMVIEKMNPGGYILADNILWNGKVIDPEAQNDSYTKGILAFNKMVKEDPRVEQVILPMRDGLMMIRVKD</sequence>
<gene>
    <name evidence="4" type="ORF">SAMN05444380_12739</name>
</gene>
<dbReference type="GO" id="GO:0008757">
    <property type="term" value="F:S-adenosylmethionine-dependent methyltransferase activity"/>
    <property type="evidence" value="ECO:0007669"/>
    <property type="project" value="TreeGrafter"/>
</dbReference>
<keyword evidence="1 4" id="KW-0489">Methyltransferase</keyword>
<reference evidence="4 5" key="1">
    <citation type="submission" date="2016-10" db="EMBL/GenBank/DDBJ databases">
        <authorList>
            <person name="de Groot N.N."/>
        </authorList>
    </citation>
    <scope>NUCLEOTIDE SEQUENCE [LARGE SCALE GENOMIC DNA]</scope>
    <source>
        <strain evidence="4 5">DSM 19012</strain>
    </source>
</reference>